<evidence type="ECO:0000313" key="1">
    <source>
        <dbReference type="EMBL" id="RPA29406.1"/>
    </source>
</evidence>
<organism evidence="1 2">
    <name type="scientific">Burkholderia mallei</name>
    <name type="common">Pseudomonas mallei</name>
    <dbReference type="NCBI Taxonomy" id="13373"/>
    <lineage>
        <taxon>Bacteria</taxon>
        <taxon>Pseudomonadati</taxon>
        <taxon>Pseudomonadota</taxon>
        <taxon>Betaproteobacteria</taxon>
        <taxon>Burkholderiales</taxon>
        <taxon>Burkholderiaceae</taxon>
        <taxon>Burkholderia</taxon>
        <taxon>pseudomallei group</taxon>
    </lineage>
</organism>
<gene>
    <name evidence="1" type="ORF">EGT70_07610</name>
</gene>
<dbReference type="AlphaFoldDB" id="A0AAX1XD09"/>
<evidence type="ECO:0000313" key="2">
    <source>
        <dbReference type="Proteomes" id="UP000269379"/>
    </source>
</evidence>
<dbReference type="EMBL" id="RKJW01000001">
    <property type="protein sequence ID" value="RPA29406.1"/>
    <property type="molecule type" value="Genomic_DNA"/>
</dbReference>
<dbReference type="Proteomes" id="UP000269379">
    <property type="component" value="Unassembled WGS sequence"/>
</dbReference>
<comment type="caution">
    <text evidence="1">The sequence shown here is derived from an EMBL/GenBank/DDBJ whole genome shotgun (WGS) entry which is preliminary data.</text>
</comment>
<name>A0AAX1XD09_BURML</name>
<sequence length="63" mass="6645">MSGRGGACAVHAVLRPWARRAVCRMPRAGGRASRVLPAYRRPCGGQLNSRCTARARGAMAHGA</sequence>
<protein>
    <submittedName>
        <fullName evidence="1">Uncharacterized protein</fullName>
    </submittedName>
</protein>
<accession>A0AAX1XD09</accession>
<proteinExistence type="predicted"/>
<reference evidence="2" key="1">
    <citation type="submission" date="2018-10" db="EMBL/GenBank/DDBJ databases">
        <title>FDA dAtabase for Regulatory Grade micrObial Sequences (FDA-ARGOS): Supporting development and validation of Infectious Disease Dx tests.</title>
        <authorList>
            <person name="Minogue T."/>
            <person name="Wolcott M."/>
            <person name="Wasieloski L."/>
            <person name="Aguilar W."/>
            <person name="Moore D."/>
            <person name="Jaissle J."/>
            <person name="Tallon L."/>
            <person name="Sadzewicz L."/>
            <person name="Zhao X."/>
            <person name="Vavikolanu K."/>
            <person name="Mehta A."/>
            <person name="Aluvathingal J."/>
            <person name="Nadendla S."/>
            <person name="Yan Y."/>
            <person name="Sichtig H."/>
        </authorList>
    </citation>
    <scope>NUCLEOTIDE SEQUENCE [LARGE SCALE GENOMIC DNA]</scope>
    <source>
        <strain evidence="2">FDAARGOS_588</strain>
    </source>
</reference>